<dbReference type="EMBL" id="VJMF01000110">
    <property type="protein sequence ID" value="TRL23911.1"/>
    <property type="molecule type" value="Genomic_DNA"/>
</dbReference>
<dbReference type="EMBL" id="PUIV01000024">
    <property type="protein sequence ID" value="PWB93292.1"/>
    <property type="molecule type" value="Genomic_DNA"/>
</dbReference>
<comment type="caution">
    <text evidence="2">The sequence shown here is derived from an EMBL/GenBank/DDBJ whole genome shotgun (WGS) entry which is preliminary data.</text>
</comment>
<dbReference type="AlphaFoldDB" id="A0A2U1SNV3"/>
<reference evidence="2" key="2">
    <citation type="submission" date="2018-02" db="EMBL/GenBank/DDBJ databases">
        <authorList>
            <person name="Cohen D.B."/>
            <person name="Kent A.D."/>
        </authorList>
    </citation>
    <scope>NUCLEOTIDE SEQUENCE</scope>
    <source>
        <strain evidence="2">DSM 17706</strain>
    </source>
</reference>
<keyword evidence="1" id="KW-0472">Membrane</keyword>
<accession>A0A2U1SNV3</accession>
<sequence length="64" mass="6135">MADNIAEKSGEAGKKDNYTGKLIVGGIAAVIGGVVGYGLLGGPAILASAVVFGLIGAALGSVFD</sequence>
<evidence type="ECO:0000313" key="2">
    <source>
        <dbReference type="EMBL" id="PWB93292.1"/>
    </source>
</evidence>
<dbReference type="Proteomes" id="UP000245137">
    <property type="component" value="Unassembled WGS sequence"/>
</dbReference>
<proteinExistence type="predicted"/>
<organism evidence="2 4">
    <name type="scientific">Methylosinus sporium</name>
    <dbReference type="NCBI Taxonomy" id="428"/>
    <lineage>
        <taxon>Bacteria</taxon>
        <taxon>Pseudomonadati</taxon>
        <taxon>Pseudomonadota</taxon>
        <taxon>Alphaproteobacteria</taxon>
        <taxon>Hyphomicrobiales</taxon>
        <taxon>Methylocystaceae</taxon>
        <taxon>Methylosinus</taxon>
    </lineage>
</organism>
<reference evidence="2 4" key="1">
    <citation type="journal article" date="2018" name="Appl. Microbiol. Biotechnol.">
        <title>Co-cultivation of the strictly anaerobic methanogen Methanosarcina barkeri with aerobic methanotrophs in an oxygen-limited membrane bioreactor.</title>
        <authorList>
            <person name="In 't Zandt M.H."/>
            <person name="van den Bosch T.J.M."/>
            <person name="Rijkers R."/>
            <person name="van Kessel M.A.H.J."/>
            <person name="Jetten M.S.M."/>
            <person name="Welte C.U."/>
        </authorList>
    </citation>
    <scope>NUCLEOTIDE SEQUENCE [LARGE SCALE GENOMIC DNA]</scope>
    <source>
        <strain evidence="2 4">DSM 17706</strain>
    </source>
</reference>
<keyword evidence="4" id="KW-1185">Reference proteome</keyword>
<reference evidence="3 5" key="3">
    <citation type="submission" date="2019-07" db="EMBL/GenBank/DDBJ databases">
        <title>Ln-dependent methylotrophs.</title>
        <authorList>
            <person name="Tani A."/>
        </authorList>
    </citation>
    <scope>NUCLEOTIDE SEQUENCE [LARGE SCALE GENOMIC DNA]</scope>
    <source>
        <strain evidence="3 5">SM89A</strain>
    </source>
</reference>
<name>A0A2U1SNV3_METSR</name>
<dbReference type="Proteomes" id="UP000316781">
    <property type="component" value="Unassembled WGS sequence"/>
</dbReference>
<evidence type="ECO:0000256" key="1">
    <source>
        <dbReference type="SAM" id="Phobius"/>
    </source>
</evidence>
<evidence type="ECO:0000313" key="5">
    <source>
        <dbReference type="Proteomes" id="UP000316781"/>
    </source>
</evidence>
<gene>
    <name evidence="2" type="ORF">C5689_13930</name>
    <name evidence="3" type="ORF">FM996_20515</name>
</gene>
<feature type="transmembrane region" description="Helical" evidence="1">
    <location>
        <begin position="21"/>
        <end position="39"/>
    </location>
</feature>
<protein>
    <submittedName>
        <fullName evidence="2">Uncharacterized protein</fullName>
    </submittedName>
</protein>
<evidence type="ECO:0000313" key="4">
    <source>
        <dbReference type="Proteomes" id="UP000245137"/>
    </source>
</evidence>
<dbReference type="RefSeq" id="WP_108917868.1">
    <property type="nucleotide sequence ID" value="NZ_BGJY01000001.1"/>
</dbReference>
<keyword evidence="1" id="KW-0812">Transmembrane</keyword>
<keyword evidence="1" id="KW-1133">Transmembrane helix</keyword>
<feature type="transmembrane region" description="Helical" evidence="1">
    <location>
        <begin position="45"/>
        <end position="63"/>
    </location>
</feature>
<evidence type="ECO:0000313" key="3">
    <source>
        <dbReference type="EMBL" id="TRL23911.1"/>
    </source>
</evidence>